<proteinExistence type="predicted"/>
<gene>
    <name evidence="2" type="primary">NCL1_18646</name>
    <name evidence="2" type="ORF">TNIN_449231</name>
</gene>
<feature type="region of interest" description="Disordered" evidence="1">
    <location>
        <begin position="381"/>
        <end position="413"/>
    </location>
</feature>
<feature type="region of interest" description="Disordered" evidence="1">
    <location>
        <begin position="347"/>
        <end position="368"/>
    </location>
</feature>
<feature type="compositionally biased region" description="Basic and acidic residues" evidence="1">
    <location>
        <begin position="353"/>
        <end position="365"/>
    </location>
</feature>
<sequence>MQKFNLDSSAIRSYVNELTYDWNMSFDHPYNRCAFMYKYATCNMLFFKDCIMKFLSACPDFKCVISSWNSVTGIGVCSFSCGPALDYLSFISALCEHMALPPFKTTLLSKYGAWRNTVDIVTAMIQKDALCSYAKLGSSYYKDVKVVQHDFLESAFSGKSSTALQSAHVVLMVKCLNLAAPGSKEEGNIKIRLKDMITIMRSEAIVFFVDTKPSLAIFTEILANFLGKFLYNPDHSCYRIPPVSEAYINTYGSAPVITARGSFFVWQKLGNECSPISNISSPKILQTNNKKEKNDVNLGNNDPGSISVFSPNALNMSREISDITETLKGLIFSNSNNLESHPMTTATNLLQNDKGEESDTQKDTKTSSCIQNSEYITTKSLSIESPVEKRENLSDSILTNNSSTSQNDSSNLQKKIPTCSDLKVSLPSPSLFGKDCKLGNSSPLCNNNVETKKTSALFKTEKKLNKKDKSVLDIKSLKPELQSKAIQTDPLTDIEPSSYSNAIKGLTDKVRGLVASYERELELHKNYNHQTYHSTHHTCNKSSFNTSCSGHDFYSGNNSSADSKPECCSGYQFERKSTFNNCNFSRCSCCCCANKYQMIHCCGKSHCHEPLVLRCCHKATQSIPCGNNFSNLAGPNIVIPLQNINGDILTQIVTAIKTNSKPN</sequence>
<name>A0A8X6II82_9ARAC</name>
<reference evidence="2" key="1">
    <citation type="submission" date="2020-08" db="EMBL/GenBank/DDBJ databases">
        <title>Multicomponent nature underlies the extraordinary mechanical properties of spider dragline silk.</title>
        <authorList>
            <person name="Kono N."/>
            <person name="Nakamura H."/>
            <person name="Mori M."/>
            <person name="Yoshida Y."/>
            <person name="Ohtoshi R."/>
            <person name="Malay A.D."/>
            <person name="Moran D.A.P."/>
            <person name="Tomita M."/>
            <person name="Numata K."/>
            <person name="Arakawa K."/>
        </authorList>
    </citation>
    <scope>NUCLEOTIDE SEQUENCE</scope>
</reference>
<dbReference type="Proteomes" id="UP000886998">
    <property type="component" value="Unassembled WGS sequence"/>
</dbReference>
<evidence type="ECO:0000256" key="1">
    <source>
        <dbReference type="SAM" id="MobiDB-lite"/>
    </source>
</evidence>
<comment type="caution">
    <text evidence="2">The sequence shown here is derived from an EMBL/GenBank/DDBJ whole genome shotgun (WGS) entry which is preliminary data.</text>
</comment>
<dbReference type="EMBL" id="BMAV01025971">
    <property type="protein sequence ID" value="GFS46250.1"/>
    <property type="molecule type" value="Genomic_DNA"/>
</dbReference>
<dbReference type="OrthoDB" id="6437833at2759"/>
<feature type="compositionally biased region" description="Low complexity" evidence="1">
    <location>
        <begin position="398"/>
        <end position="413"/>
    </location>
</feature>
<dbReference type="AlphaFoldDB" id="A0A8X6II82"/>
<organism evidence="2 3">
    <name type="scientific">Trichonephila inaurata madagascariensis</name>
    <dbReference type="NCBI Taxonomy" id="2747483"/>
    <lineage>
        <taxon>Eukaryota</taxon>
        <taxon>Metazoa</taxon>
        <taxon>Ecdysozoa</taxon>
        <taxon>Arthropoda</taxon>
        <taxon>Chelicerata</taxon>
        <taxon>Arachnida</taxon>
        <taxon>Araneae</taxon>
        <taxon>Araneomorphae</taxon>
        <taxon>Entelegynae</taxon>
        <taxon>Araneoidea</taxon>
        <taxon>Nephilidae</taxon>
        <taxon>Trichonephila</taxon>
        <taxon>Trichonephila inaurata</taxon>
    </lineage>
</organism>
<accession>A0A8X6II82</accession>
<protein>
    <submittedName>
        <fullName evidence="2">Uncharacterized protein</fullName>
    </submittedName>
</protein>
<keyword evidence="3" id="KW-1185">Reference proteome</keyword>
<evidence type="ECO:0000313" key="2">
    <source>
        <dbReference type="EMBL" id="GFS46250.1"/>
    </source>
</evidence>
<evidence type="ECO:0000313" key="3">
    <source>
        <dbReference type="Proteomes" id="UP000886998"/>
    </source>
</evidence>